<feature type="transmembrane region" description="Helical" evidence="2">
    <location>
        <begin position="74"/>
        <end position="96"/>
    </location>
</feature>
<name>A0ABS1M8U8_9NOCA</name>
<keyword evidence="1 4" id="KW-0378">Hydrolase</keyword>
<accession>A0ABS1M8U8</accession>
<dbReference type="InterPro" id="IPR050300">
    <property type="entry name" value="GDXG_lipolytic_enzyme"/>
</dbReference>
<evidence type="ECO:0000256" key="2">
    <source>
        <dbReference type="SAM" id="Phobius"/>
    </source>
</evidence>
<dbReference type="PANTHER" id="PTHR48081">
    <property type="entry name" value="AB HYDROLASE SUPERFAMILY PROTEIN C4A8.06C"/>
    <property type="match status" value="1"/>
</dbReference>
<dbReference type="SUPFAM" id="SSF53474">
    <property type="entry name" value="alpha/beta-Hydrolases"/>
    <property type="match status" value="1"/>
</dbReference>
<dbReference type="InterPro" id="IPR029058">
    <property type="entry name" value="AB_hydrolase_fold"/>
</dbReference>
<keyword evidence="2" id="KW-1133">Transmembrane helix</keyword>
<dbReference type="PROSITE" id="PS51257">
    <property type="entry name" value="PROKAR_LIPOPROTEIN"/>
    <property type="match status" value="1"/>
</dbReference>
<dbReference type="InterPro" id="IPR049492">
    <property type="entry name" value="BD-FAE-like_dom"/>
</dbReference>
<evidence type="ECO:0000256" key="1">
    <source>
        <dbReference type="ARBA" id="ARBA00022801"/>
    </source>
</evidence>
<feature type="transmembrane region" description="Helical" evidence="2">
    <location>
        <begin position="36"/>
        <end position="62"/>
    </location>
</feature>
<gene>
    <name evidence="4" type="ORF">JK358_20160</name>
</gene>
<feature type="domain" description="BD-FAE-like" evidence="3">
    <location>
        <begin position="139"/>
        <end position="342"/>
    </location>
</feature>
<keyword evidence="5" id="KW-1185">Reference proteome</keyword>
<sequence>MIVRSVFAAAAFLIAALMGSCMFVIARYRIPEQFTVFSMIVSNYGLYLIPLGLAGAGLALLARFRAGRVMRWGGVLIALVCAAGVVAAGFPVVASWQDADRAGATLSVKDYLKGGSNNGKPDERRSVAYNTIDGKDLLLDVKLPPGTPEQPRAAVVWVHGGGFAEGDRGEGPKWHQWLNDRGYAVFAVDYRLSPPPRWNEAPADVKCAVGWVKQHAAAYLVDPERVMVIGGSAGGNLALMAAYAGEQVPPSCPVPDTSVKAVAAFYPAVDLAAMYSDPALVSKVDTLARDYTGGTPGQVPDRYAAASPITYVRQGLPPTLLIHGTRDHVVPYTQSVELVERLKAVGVQYQLQPIPYGEHAFDAGWGDWGTQISRHVLGEFMIKKFPAR</sequence>
<evidence type="ECO:0000313" key="5">
    <source>
        <dbReference type="Proteomes" id="UP000602198"/>
    </source>
</evidence>
<protein>
    <submittedName>
        <fullName evidence="4">Alpha/beta hydrolase</fullName>
    </submittedName>
</protein>
<organism evidence="4 5">
    <name type="scientific">Nocardia acididurans</name>
    <dbReference type="NCBI Taxonomy" id="2802282"/>
    <lineage>
        <taxon>Bacteria</taxon>
        <taxon>Bacillati</taxon>
        <taxon>Actinomycetota</taxon>
        <taxon>Actinomycetes</taxon>
        <taxon>Mycobacteriales</taxon>
        <taxon>Nocardiaceae</taxon>
        <taxon>Nocardia</taxon>
    </lineage>
</organism>
<evidence type="ECO:0000259" key="3">
    <source>
        <dbReference type="Pfam" id="PF20434"/>
    </source>
</evidence>
<dbReference type="EMBL" id="JAERRJ010000007">
    <property type="protein sequence ID" value="MBL1076716.1"/>
    <property type="molecule type" value="Genomic_DNA"/>
</dbReference>
<dbReference type="Proteomes" id="UP000602198">
    <property type="component" value="Unassembled WGS sequence"/>
</dbReference>
<dbReference type="RefSeq" id="WP_201949261.1">
    <property type="nucleotide sequence ID" value="NZ_JAERRJ010000007.1"/>
</dbReference>
<keyword evidence="2" id="KW-0812">Transmembrane</keyword>
<reference evidence="4 5" key="1">
    <citation type="submission" date="2021-01" db="EMBL/GenBank/DDBJ databases">
        <title>WGS of actinomycetes isolated from Thailand.</title>
        <authorList>
            <person name="Thawai C."/>
        </authorList>
    </citation>
    <scope>NUCLEOTIDE SEQUENCE [LARGE SCALE GENOMIC DNA]</scope>
    <source>
        <strain evidence="4 5">LPG 2</strain>
    </source>
</reference>
<proteinExistence type="predicted"/>
<dbReference type="GO" id="GO:0016787">
    <property type="term" value="F:hydrolase activity"/>
    <property type="evidence" value="ECO:0007669"/>
    <property type="project" value="UniProtKB-KW"/>
</dbReference>
<dbReference type="Pfam" id="PF20434">
    <property type="entry name" value="BD-FAE"/>
    <property type="match status" value="1"/>
</dbReference>
<comment type="caution">
    <text evidence="4">The sequence shown here is derived from an EMBL/GenBank/DDBJ whole genome shotgun (WGS) entry which is preliminary data.</text>
</comment>
<dbReference type="Gene3D" id="3.40.50.1820">
    <property type="entry name" value="alpha/beta hydrolase"/>
    <property type="match status" value="1"/>
</dbReference>
<evidence type="ECO:0000313" key="4">
    <source>
        <dbReference type="EMBL" id="MBL1076716.1"/>
    </source>
</evidence>
<keyword evidence="2" id="KW-0472">Membrane</keyword>